<accession>A0A7W9VUC1</accession>
<proteinExistence type="predicted"/>
<sequence>MRWKLFCGLAILALLAGIGGAELQLRWASPAVAKDDPLYKEYVQSLFLVPGKAQEEFERLATASPLLTSYAMALFTKNRCSTPPASDALIKAAGGTDAFTTEAGERVFAVVGVVATMTYPSVEAEARFCESAQRFIQTGEKYVSEHAR</sequence>
<reference evidence="1 2" key="1">
    <citation type="submission" date="2020-08" db="EMBL/GenBank/DDBJ databases">
        <title>Genomic Encyclopedia of Type Strains, Phase IV (KMG-IV): sequencing the most valuable type-strain genomes for metagenomic binning, comparative biology and taxonomic classification.</title>
        <authorList>
            <person name="Goeker M."/>
        </authorList>
    </citation>
    <scope>NUCLEOTIDE SEQUENCE [LARGE SCALE GENOMIC DNA]</scope>
    <source>
        <strain evidence="1 2">DSM 11099</strain>
    </source>
</reference>
<evidence type="ECO:0000313" key="2">
    <source>
        <dbReference type="Proteomes" id="UP000533306"/>
    </source>
</evidence>
<comment type="caution">
    <text evidence="1">The sequence shown here is derived from an EMBL/GenBank/DDBJ whole genome shotgun (WGS) entry which is preliminary data.</text>
</comment>
<organism evidence="1 2">
    <name type="scientific">Aquamicrobium lusatiense</name>
    <dbReference type="NCBI Taxonomy" id="89772"/>
    <lineage>
        <taxon>Bacteria</taxon>
        <taxon>Pseudomonadati</taxon>
        <taxon>Pseudomonadota</taxon>
        <taxon>Alphaproteobacteria</taxon>
        <taxon>Hyphomicrobiales</taxon>
        <taxon>Phyllobacteriaceae</taxon>
        <taxon>Aquamicrobium</taxon>
    </lineage>
</organism>
<dbReference type="AlphaFoldDB" id="A0A7W9VUC1"/>
<name>A0A7W9VUC1_9HYPH</name>
<dbReference type="RefSeq" id="WP_183827312.1">
    <property type="nucleotide sequence ID" value="NZ_JACHEU010000001.1"/>
</dbReference>
<dbReference type="EMBL" id="JACHEU010000001">
    <property type="protein sequence ID" value="MBB6011853.1"/>
    <property type="molecule type" value="Genomic_DNA"/>
</dbReference>
<gene>
    <name evidence="1" type="ORF">HNR59_001198</name>
</gene>
<evidence type="ECO:0000313" key="1">
    <source>
        <dbReference type="EMBL" id="MBB6011853.1"/>
    </source>
</evidence>
<protein>
    <submittedName>
        <fullName evidence="1">Uncharacterized protein</fullName>
    </submittedName>
</protein>
<dbReference type="Proteomes" id="UP000533306">
    <property type="component" value="Unassembled WGS sequence"/>
</dbReference>
<keyword evidence="2" id="KW-1185">Reference proteome</keyword>